<dbReference type="EMBL" id="RBKU01000001">
    <property type="protein sequence ID" value="RKR84423.1"/>
    <property type="molecule type" value="Genomic_DNA"/>
</dbReference>
<dbReference type="NCBIfam" id="TIGR04183">
    <property type="entry name" value="Por_Secre_tail"/>
    <property type="match status" value="1"/>
</dbReference>
<comment type="caution">
    <text evidence="2">The sequence shown here is derived from an EMBL/GenBank/DDBJ whole genome shotgun (WGS) entry which is preliminary data.</text>
</comment>
<dbReference type="Pfam" id="PF18962">
    <property type="entry name" value="Por_Secre_tail"/>
    <property type="match status" value="1"/>
</dbReference>
<dbReference type="Proteomes" id="UP000268007">
    <property type="component" value="Unassembled WGS sequence"/>
</dbReference>
<dbReference type="AlphaFoldDB" id="A0A495J6Q8"/>
<sequence length="441" mass="49578">MSSKWLKYRKWEAPFKGCFLLLVIITSFLKPNYSFSQANYVLNPGFEDYSKCPYNYDQIKFANYWSPIDTVNHPTSYDTVGSPHCTPEYCNVCAGTNRQTGVPQNEFYSHSTRSGNGMVQMVMFSDGTAPYPLNLYLRDYLMGKLYKPLISGKSYCMSFYVALEQGSSYAINHIGAYLDDGMIDTNTMNYCGLPKTQYTPQVISNTVINDTLNWIKIEGSFIAKGMEQYITIGNFSDNANTTYVQSISKGATGNTWYLVDDVSVVESDAPAYAGRDTTIIAGDSVFIGRNEILPDVKWSLKSRDSSGGWVLIDTLQAGFWVKPAIGTNTYMVKQTLCGMVKYDTVTITVRRVGINELNSLPNNWHIYPNPAKNEIRVVNVGNTSNAALAIYDLSGRLLLQQPLKFDHGNAKVPLNLVPGVYIVHFSKDDEWEQIERLVIYR</sequence>
<evidence type="ECO:0000313" key="2">
    <source>
        <dbReference type="EMBL" id="RKR84423.1"/>
    </source>
</evidence>
<evidence type="ECO:0000259" key="1">
    <source>
        <dbReference type="Pfam" id="PF18962"/>
    </source>
</evidence>
<evidence type="ECO:0000313" key="3">
    <source>
        <dbReference type="Proteomes" id="UP000268007"/>
    </source>
</evidence>
<dbReference type="OrthoDB" id="975384at2"/>
<gene>
    <name evidence="2" type="ORF">BDD43_4658</name>
</gene>
<keyword evidence="3" id="KW-1185">Reference proteome</keyword>
<feature type="domain" description="Secretion system C-terminal sorting" evidence="1">
    <location>
        <begin position="366"/>
        <end position="439"/>
    </location>
</feature>
<proteinExistence type="predicted"/>
<reference evidence="2 3" key="1">
    <citation type="submission" date="2018-10" db="EMBL/GenBank/DDBJ databases">
        <title>Genomic Encyclopedia of Archaeal and Bacterial Type Strains, Phase II (KMG-II): from individual species to whole genera.</title>
        <authorList>
            <person name="Goeker M."/>
        </authorList>
    </citation>
    <scope>NUCLEOTIDE SEQUENCE [LARGE SCALE GENOMIC DNA]</scope>
    <source>
        <strain evidence="2 3">DSM 18602</strain>
    </source>
</reference>
<dbReference type="Gene3D" id="2.60.120.260">
    <property type="entry name" value="Galactose-binding domain-like"/>
    <property type="match status" value="1"/>
</dbReference>
<dbReference type="InterPro" id="IPR026444">
    <property type="entry name" value="Secre_tail"/>
</dbReference>
<accession>A0A495J6Q8</accession>
<protein>
    <submittedName>
        <fullName evidence="2">Putative secreted protein (Por secretion system target)</fullName>
    </submittedName>
</protein>
<name>A0A495J6Q8_9SPHI</name>
<organism evidence="2 3">
    <name type="scientific">Mucilaginibacter gracilis</name>
    <dbReference type="NCBI Taxonomy" id="423350"/>
    <lineage>
        <taxon>Bacteria</taxon>
        <taxon>Pseudomonadati</taxon>
        <taxon>Bacteroidota</taxon>
        <taxon>Sphingobacteriia</taxon>
        <taxon>Sphingobacteriales</taxon>
        <taxon>Sphingobacteriaceae</taxon>
        <taxon>Mucilaginibacter</taxon>
    </lineage>
</organism>